<dbReference type="GO" id="GO:0005524">
    <property type="term" value="F:ATP binding"/>
    <property type="evidence" value="ECO:0007669"/>
    <property type="project" value="UniProtKB-KW"/>
</dbReference>
<name>A0AAW6TZL3_9BACT</name>
<evidence type="ECO:0000256" key="1">
    <source>
        <dbReference type="ARBA" id="ARBA00022723"/>
    </source>
</evidence>
<dbReference type="PROSITE" id="PS51379">
    <property type="entry name" value="4FE4S_FER_2"/>
    <property type="match status" value="2"/>
</dbReference>
<dbReference type="CDD" id="cd03110">
    <property type="entry name" value="SIMIBI_bact_arch"/>
    <property type="match status" value="1"/>
</dbReference>
<sequence>MIVAVASGKGGTGKTTVATNLAKVCAAAGKPTQYLDCDVEEPNGDIFLKPQIDRREEVTVEVPQVDAARCIGCGRCGQICQYSAIICIGDQVLTFEQLCHSCGGCWLVCPAEAIKRKPLRIGEIETGHAGPLAFVSGRLEIGHVRTPSLIRSVKRHVQSDGLAIVDVPPGTSCPVVAAIKGVDFVLLVTEPTPFGLNDLKLAVALVREMKLPFAVAINRDGIGNDQTQAYCEGEGIEIVARIPDDRRIAQAYSAGQMIVDALPEYTEQFGDLATRLGAL</sequence>
<dbReference type="GO" id="GO:0046872">
    <property type="term" value="F:metal ion binding"/>
    <property type="evidence" value="ECO:0007669"/>
    <property type="project" value="UniProtKB-KW"/>
</dbReference>
<keyword evidence="5" id="KW-0067">ATP-binding</keyword>
<keyword evidence="1" id="KW-0479">Metal-binding</keyword>
<dbReference type="InterPro" id="IPR017900">
    <property type="entry name" value="4Fe4S_Fe_S_CS"/>
</dbReference>
<accession>A0AAW6TZL3</accession>
<dbReference type="Gene3D" id="3.40.50.300">
    <property type="entry name" value="P-loop containing nucleotide triphosphate hydrolases"/>
    <property type="match status" value="1"/>
</dbReference>
<evidence type="ECO:0000313" key="5">
    <source>
        <dbReference type="EMBL" id="MDI6449291.1"/>
    </source>
</evidence>
<dbReference type="GO" id="GO:0051536">
    <property type="term" value="F:iron-sulfur cluster binding"/>
    <property type="evidence" value="ECO:0007669"/>
    <property type="project" value="UniProtKB-KW"/>
</dbReference>
<dbReference type="PROSITE" id="PS00198">
    <property type="entry name" value="4FE4S_FER_1"/>
    <property type="match status" value="1"/>
</dbReference>
<dbReference type="Proteomes" id="UP001431776">
    <property type="component" value="Unassembled WGS sequence"/>
</dbReference>
<dbReference type="AlphaFoldDB" id="A0AAW6TZL3"/>
<protein>
    <submittedName>
        <fullName evidence="5">ATP-binding protein</fullName>
    </submittedName>
</protein>
<comment type="caution">
    <text evidence="5">The sequence shown here is derived from an EMBL/GenBank/DDBJ whole genome shotgun (WGS) entry which is preliminary data.</text>
</comment>
<dbReference type="Pfam" id="PF01656">
    <property type="entry name" value="CbiA"/>
    <property type="match status" value="1"/>
</dbReference>
<dbReference type="InterPro" id="IPR002586">
    <property type="entry name" value="CobQ/CobB/MinD/ParA_Nub-bd_dom"/>
</dbReference>
<reference evidence="5" key="1">
    <citation type="submission" date="2023-05" db="EMBL/GenBank/DDBJ databases">
        <title>Anaerotaeda fermentans gen. nov., sp. nov., a novel anaerobic planctomycete of the new family within the order Sedimentisphaerales isolated from Taman Peninsula, Russia.</title>
        <authorList>
            <person name="Khomyakova M.A."/>
            <person name="Merkel A.Y."/>
            <person name="Slobodkin A.I."/>
        </authorList>
    </citation>
    <scope>NUCLEOTIDE SEQUENCE</scope>
    <source>
        <strain evidence="5">M17dextr</strain>
    </source>
</reference>
<keyword evidence="3" id="KW-0411">Iron-sulfur</keyword>
<organism evidence="5 6">
    <name type="scientific">Anaerobaca lacustris</name>
    <dbReference type="NCBI Taxonomy" id="3044600"/>
    <lineage>
        <taxon>Bacteria</taxon>
        <taxon>Pseudomonadati</taxon>
        <taxon>Planctomycetota</taxon>
        <taxon>Phycisphaerae</taxon>
        <taxon>Sedimentisphaerales</taxon>
        <taxon>Anaerobacaceae</taxon>
        <taxon>Anaerobaca</taxon>
    </lineage>
</organism>
<dbReference type="RefSeq" id="WP_349244697.1">
    <property type="nucleotide sequence ID" value="NZ_JASCXX010000009.1"/>
</dbReference>
<dbReference type="EMBL" id="JASCXX010000009">
    <property type="protein sequence ID" value="MDI6449291.1"/>
    <property type="molecule type" value="Genomic_DNA"/>
</dbReference>
<dbReference type="InterPro" id="IPR027417">
    <property type="entry name" value="P-loop_NTPase"/>
</dbReference>
<keyword evidence="5" id="KW-0547">Nucleotide-binding</keyword>
<dbReference type="PANTHER" id="PTHR43063:SF1">
    <property type="entry name" value="4FE-4S CLUSTER CONTAINING PARA FAMILY ATPASE PROTEIN"/>
    <property type="match status" value="1"/>
</dbReference>
<feature type="domain" description="4Fe-4S ferredoxin-type" evidence="4">
    <location>
        <begin position="91"/>
        <end position="119"/>
    </location>
</feature>
<dbReference type="PANTHER" id="PTHR43063">
    <property type="entry name" value="4FE-4S CLUSTER CONTAINING PARA FAMILY ATPASE PROTEIN"/>
    <property type="match status" value="1"/>
</dbReference>
<evidence type="ECO:0000256" key="2">
    <source>
        <dbReference type="ARBA" id="ARBA00023004"/>
    </source>
</evidence>
<dbReference type="Pfam" id="PF00037">
    <property type="entry name" value="Fer4"/>
    <property type="match status" value="1"/>
</dbReference>
<dbReference type="SUPFAM" id="SSF54862">
    <property type="entry name" value="4Fe-4S ferredoxins"/>
    <property type="match status" value="1"/>
</dbReference>
<evidence type="ECO:0000256" key="3">
    <source>
        <dbReference type="ARBA" id="ARBA00023014"/>
    </source>
</evidence>
<keyword evidence="6" id="KW-1185">Reference proteome</keyword>
<gene>
    <name evidence="5" type="ORF">QJ522_09580</name>
</gene>
<evidence type="ECO:0000259" key="4">
    <source>
        <dbReference type="PROSITE" id="PS51379"/>
    </source>
</evidence>
<evidence type="ECO:0000313" key="6">
    <source>
        <dbReference type="Proteomes" id="UP001431776"/>
    </source>
</evidence>
<dbReference type="InterPro" id="IPR017896">
    <property type="entry name" value="4Fe4S_Fe-S-bd"/>
</dbReference>
<proteinExistence type="predicted"/>
<dbReference type="SUPFAM" id="SSF52540">
    <property type="entry name" value="P-loop containing nucleoside triphosphate hydrolases"/>
    <property type="match status" value="1"/>
</dbReference>
<keyword evidence="2" id="KW-0408">Iron</keyword>
<feature type="domain" description="4Fe-4S ferredoxin-type" evidence="4">
    <location>
        <begin position="61"/>
        <end position="90"/>
    </location>
</feature>
<dbReference type="Gene3D" id="3.30.70.20">
    <property type="match status" value="1"/>
</dbReference>